<dbReference type="EMBL" id="CP089984">
    <property type="protein sequence ID" value="WXB18091.1"/>
    <property type="molecule type" value="Genomic_DNA"/>
</dbReference>
<keyword evidence="2" id="KW-1185">Reference proteome</keyword>
<evidence type="ECO:0000313" key="1">
    <source>
        <dbReference type="EMBL" id="WXB18091.1"/>
    </source>
</evidence>
<proteinExistence type="predicted"/>
<organism evidence="1 2">
    <name type="scientific">Pendulispora albinea</name>
    <dbReference type="NCBI Taxonomy" id="2741071"/>
    <lineage>
        <taxon>Bacteria</taxon>
        <taxon>Pseudomonadati</taxon>
        <taxon>Myxococcota</taxon>
        <taxon>Myxococcia</taxon>
        <taxon>Myxococcales</taxon>
        <taxon>Sorangiineae</taxon>
        <taxon>Pendulisporaceae</taxon>
        <taxon>Pendulispora</taxon>
    </lineage>
</organism>
<reference evidence="1 2" key="1">
    <citation type="submission" date="2021-12" db="EMBL/GenBank/DDBJ databases">
        <title>Discovery of the Pendulisporaceae a myxobacterial family with distinct sporulation behavior and unique specialized metabolism.</title>
        <authorList>
            <person name="Garcia R."/>
            <person name="Popoff A."/>
            <person name="Bader C.D."/>
            <person name="Loehr J."/>
            <person name="Walesch S."/>
            <person name="Walt C."/>
            <person name="Boldt J."/>
            <person name="Bunk B."/>
            <person name="Haeckl F.J.F.P.J."/>
            <person name="Gunesch A.P."/>
            <person name="Birkelbach J."/>
            <person name="Nuebel U."/>
            <person name="Pietschmann T."/>
            <person name="Bach T."/>
            <person name="Mueller R."/>
        </authorList>
    </citation>
    <scope>NUCLEOTIDE SEQUENCE [LARGE SCALE GENOMIC DNA]</scope>
    <source>
        <strain evidence="1 2">MSr11954</strain>
    </source>
</reference>
<evidence type="ECO:0000313" key="2">
    <source>
        <dbReference type="Proteomes" id="UP001370348"/>
    </source>
</evidence>
<protein>
    <submittedName>
        <fullName evidence="1">Uncharacterized protein</fullName>
    </submittedName>
</protein>
<dbReference type="RefSeq" id="WP_394827732.1">
    <property type="nucleotide sequence ID" value="NZ_CP089984.1"/>
</dbReference>
<name>A0ABZ2M648_9BACT</name>
<accession>A0ABZ2M648</accession>
<dbReference type="Proteomes" id="UP001370348">
    <property type="component" value="Chromosome"/>
</dbReference>
<gene>
    <name evidence="1" type="ORF">LZC94_12625</name>
</gene>
<sequence length="222" mass="23974">MHQKLERRWRWPVANGDIDGDGLDDGPPGTHRKLPIEVLGSGAPDAPVIARAQLGLDPAKMPLAARLSVLCHRCGYYDPPEFQALAKPLTKVKASVRIVGNEGSGGAQAPWIDVTEANVHLREVERAHGGFHGGMVTARFWIAIDPATRARLVGLPSTNRIEFRFNGTEGSSNGYRVLDVQLQDENGVDLNAVPIRQPGVGGRLARAHGLAVPPGVHHRRGR</sequence>